<gene>
    <name evidence="2" type="ORF">DRF57_23340</name>
    <name evidence="1" type="ORF">J2787_003902</name>
</gene>
<evidence type="ECO:0000313" key="2">
    <source>
        <dbReference type="EMBL" id="REC68705.1"/>
    </source>
</evidence>
<dbReference type="EMBL" id="QNUF01000064">
    <property type="protein sequence ID" value="REC68705.1"/>
    <property type="molecule type" value="Genomic_DNA"/>
</dbReference>
<sequence>MKYIGFIKEYNKIPESFSLNEYKSKQNYANEEKEKILHYLKKGDVILTWMGVFLDLDNNNFIGPQIYYTDGEWIWPLYLIYYLEKEIFFDLEEEFTNYLKERKYKLNILSEEKLREIEYDFSDKLERYL</sequence>
<keyword evidence="3" id="KW-1185">Reference proteome</keyword>
<evidence type="ECO:0000313" key="4">
    <source>
        <dbReference type="Proteomes" id="UP001184861"/>
    </source>
</evidence>
<reference evidence="2" key="2">
    <citation type="submission" date="2018-06" db="EMBL/GenBank/DDBJ databases">
        <authorList>
            <person name="Newman J.D."/>
            <person name="Hugo C.J."/>
            <person name="Kriek I.-M."/>
            <person name="Nel L."/>
        </authorList>
    </citation>
    <scope>NUCLEOTIDE SEQUENCE</scope>
    <source>
        <strain evidence="2">KCTC 22548</strain>
    </source>
</reference>
<protein>
    <submittedName>
        <fullName evidence="1">Uncharacterized protein</fullName>
    </submittedName>
</protein>
<organism evidence="1 4">
    <name type="scientific">Chryseobacterium rhizosphaerae</name>
    <dbReference type="NCBI Taxonomy" id="395937"/>
    <lineage>
        <taxon>Bacteria</taxon>
        <taxon>Pseudomonadati</taxon>
        <taxon>Bacteroidota</taxon>
        <taxon>Flavobacteriia</taxon>
        <taxon>Flavobacteriales</taxon>
        <taxon>Weeksellaceae</taxon>
        <taxon>Chryseobacterium group</taxon>
        <taxon>Chryseobacterium</taxon>
    </lineage>
</organism>
<reference evidence="2 3" key="1">
    <citation type="journal article" date="2010" name="Syst. Appl. Microbiol.">
        <title>Four new species of Chryseobacterium from the rhizosphere of coastal sand dune plants, Chryseobacterium elymi sp. nov., Chryseobacterium hagamense sp. nov., Chryseobacterium lathyri sp. nov. and Chryseobacterium rhizosphaerae sp. nov.</title>
        <authorList>
            <person name="Cho S.H."/>
            <person name="Lee K.S."/>
            <person name="Shin D.S."/>
            <person name="Han J.H."/>
            <person name="Park K.S."/>
            <person name="Lee C.H."/>
            <person name="Park K.H."/>
            <person name="Kim S.B."/>
        </authorList>
    </citation>
    <scope>NUCLEOTIDE SEQUENCE [LARGE SCALE GENOMIC DNA]</scope>
    <source>
        <strain evidence="2 3">KCTC 22548</strain>
    </source>
</reference>
<dbReference type="EMBL" id="JAVDQY010000005">
    <property type="protein sequence ID" value="MDR6528465.1"/>
    <property type="molecule type" value="Genomic_DNA"/>
</dbReference>
<comment type="caution">
    <text evidence="1">The sequence shown here is derived from an EMBL/GenBank/DDBJ whole genome shotgun (WGS) entry which is preliminary data.</text>
</comment>
<accession>A0AAE3YDM4</accession>
<dbReference type="Proteomes" id="UP001184861">
    <property type="component" value="Unassembled WGS sequence"/>
</dbReference>
<evidence type="ECO:0000313" key="1">
    <source>
        <dbReference type="EMBL" id="MDR6528465.1"/>
    </source>
</evidence>
<dbReference type="AlphaFoldDB" id="A0AAE3YDM4"/>
<evidence type="ECO:0000313" key="3">
    <source>
        <dbReference type="Proteomes" id="UP000256491"/>
    </source>
</evidence>
<dbReference type="Proteomes" id="UP000256491">
    <property type="component" value="Unassembled WGS sequence"/>
</dbReference>
<name>A0AAE3YDM4_9FLAO</name>
<reference evidence="1" key="3">
    <citation type="submission" date="2023-07" db="EMBL/GenBank/DDBJ databases">
        <title>Sorghum-associated microbial communities from plants grown in Nebraska, USA.</title>
        <authorList>
            <person name="Schachtman D."/>
        </authorList>
    </citation>
    <scope>NUCLEOTIDE SEQUENCE</scope>
    <source>
        <strain evidence="1">DS2360</strain>
    </source>
</reference>
<dbReference type="RefSeq" id="WP_115921127.1">
    <property type="nucleotide sequence ID" value="NZ_BJYH01000056.1"/>
</dbReference>
<proteinExistence type="predicted"/>